<evidence type="ECO:0000313" key="2">
    <source>
        <dbReference type="EMBL" id="KAK9125575.1"/>
    </source>
</evidence>
<proteinExistence type="predicted"/>
<evidence type="ECO:0000313" key="3">
    <source>
        <dbReference type="Proteomes" id="UP001419268"/>
    </source>
</evidence>
<comment type="caution">
    <text evidence="2">The sequence shown here is derived from an EMBL/GenBank/DDBJ whole genome shotgun (WGS) entry which is preliminary data.</text>
</comment>
<feature type="region of interest" description="Disordered" evidence="1">
    <location>
        <begin position="1"/>
        <end position="132"/>
    </location>
</feature>
<gene>
    <name evidence="2" type="ORF">Scep_014421</name>
</gene>
<dbReference type="Proteomes" id="UP001419268">
    <property type="component" value="Unassembled WGS sequence"/>
</dbReference>
<reference evidence="2 3" key="1">
    <citation type="submission" date="2024-01" db="EMBL/GenBank/DDBJ databases">
        <title>Genome assemblies of Stephania.</title>
        <authorList>
            <person name="Yang L."/>
        </authorList>
    </citation>
    <scope>NUCLEOTIDE SEQUENCE [LARGE SCALE GENOMIC DNA]</scope>
    <source>
        <strain evidence="2">JXDWG</strain>
        <tissue evidence="2">Leaf</tissue>
    </source>
</reference>
<protein>
    <submittedName>
        <fullName evidence="2">Uncharacterized protein</fullName>
    </submittedName>
</protein>
<dbReference type="EMBL" id="JBBNAG010000006">
    <property type="protein sequence ID" value="KAK9125575.1"/>
    <property type="molecule type" value="Genomic_DNA"/>
</dbReference>
<name>A0AAP0P1P3_9MAGN</name>
<sequence length="132" mass="13832">MEEGVRAAEQGGERTYGRGARSRAGRSAAGEHGGVATDQGGAERREGARSSGGGAPDIAQLRRRRRPAARDGAAEDDAVQHLAGTERPRTTRSSGSRMTARSGGAAKQRTPREAVANPRQRRVGGQIGESSW</sequence>
<organism evidence="2 3">
    <name type="scientific">Stephania cephalantha</name>
    <dbReference type="NCBI Taxonomy" id="152367"/>
    <lineage>
        <taxon>Eukaryota</taxon>
        <taxon>Viridiplantae</taxon>
        <taxon>Streptophyta</taxon>
        <taxon>Embryophyta</taxon>
        <taxon>Tracheophyta</taxon>
        <taxon>Spermatophyta</taxon>
        <taxon>Magnoliopsida</taxon>
        <taxon>Ranunculales</taxon>
        <taxon>Menispermaceae</taxon>
        <taxon>Menispermoideae</taxon>
        <taxon>Cissampelideae</taxon>
        <taxon>Stephania</taxon>
    </lineage>
</organism>
<feature type="compositionally biased region" description="Basic and acidic residues" evidence="1">
    <location>
        <begin position="1"/>
        <end position="16"/>
    </location>
</feature>
<keyword evidence="3" id="KW-1185">Reference proteome</keyword>
<dbReference type="AlphaFoldDB" id="A0AAP0P1P3"/>
<evidence type="ECO:0000256" key="1">
    <source>
        <dbReference type="SAM" id="MobiDB-lite"/>
    </source>
</evidence>
<accession>A0AAP0P1P3</accession>